<dbReference type="Proteomes" id="UP000092445">
    <property type="component" value="Unassembled WGS sequence"/>
</dbReference>
<name>A0A1A9ZMT2_GLOPL</name>
<evidence type="ECO:0000313" key="2">
    <source>
        <dbReference type="Proteomes" id="UP000092445"/>
    </source>
</evidence>
<proteinExistence type="predicted"/>
<sequence>MSYSSSCNSNCRRIRDVHLRRSCWNEILIASHETLHANQSFDYGSSRLLNKLFEVFWELNDNK</sequence>
<reference evidence="1" key="2">
    <citation type="submission" date="2020-05" db="UniProtKB">
        <authorList>
            <consortium name="EnsemblMetazoa"/>
        </authorList>
    </citation>
    <scope>IDENTIFICATION</scope>
    <source>
        <strain evidence="1">IAEA</strain>
    </source>
</reference>
<dbReference type="AlphaFoldDB" id="A0A1A9ZMT2"/>
<dbReference type="EnsemblMetazoa" id="GPAI019534-RA">
    <property type="protein sequence ID" value="GPAI019534-PA"/>
    <property type="gene ID" value="GPAI019534"/>
</dbReference>
<reference evidence="2" key="1">
    <citation type="submission" date="2014-03" db="EMBL/GenBank/DDBJ databases">
        <authorList>
            <person name="Aksoy S."/>
            <person name="Warren W."/>
            <person name="Wilson R.K."/>
        </authorList>
    </citation>
    <scope>NUCLEOTIDE SEQUENCE [LARGE SCALE GENOMIC DNA]</scope>
    <source>
        <strain evidence="2">IAEA</strain>
    </source>
</reference>
<protein>
    <submittedName>
        <fullName evidence="1">Uncharacterized protein</fullName>
    </submittedName>
</protein>
<dbReference type="VEuPathDB" id="VectorBase:GPAI019534"/>
<evidence type="ECO:0000313" key="1">
    <source>
        <dbReference type="EnsemblMetazoa" id="GPAI019534-PA"/>
    </source>
</evidence>
<organism evidence="1 2">
    <name type="scientific">Glossina pallidipes</name>
    <name type="common">Tsetse fly</name>
    <dbReference type="NCBI Taxonomy" id="7398"/>
    <lineage>
        <taxon>Eukaryota</taxon>
        <taxon>Metazoa</taxon>
        <taxon>Ecdysozoa</taxon>
        <taxon>Arthropoda</taxon>
        <taxon>Hexapoda</taxon>
        <taxon>Insecta</taxon>
        <taxon>Pterygota</taxon>
        <taxon>Neoptera</taxon>
        <taxon>Endopterygota</taxon>
        <taxon>Diptera</taxon>
        <taxon>Brachycera</taxon>
        <taxon>Muscomorpha</taxon>
        <taxon>Hippoboscoidea</taxon>
        <taxon>Glossinidae</taxon>
        <taxon>Glossina</taxon>
    </lineage>
</organism>
<accession>A0A1A9ZMT2</accession>
<keyword evidence="2" id="KW-1185">Reference proteome</keyword>